<dbReference type="Proteomes" id="UP000028702">
    <property type="component" value="Unassembled WGS sequence"/>
</dbReference>
<name>A0A081BAN2_9HYPH</name>
<feature type="transmembrane region" description="Helical" evidence="7">
    <location>
        <begin position="384"/>
        <end position="404"/>
    </location>
</feature>
<evidence type="ECO:0000313" key="9">
    <source>
        <dbReference type="Proteomes" id="UP000028702"/>
    </source>
</evidence>
<feature type="transmembrane region" description="Helical" evidence="7">
    <location>
        <begin position="20"/>
        <end position="38"/>
    </location>
</feature>
<evidence type="ECO:0000256" key="6">
    <source>
        <dbReference type="ARBA" id="ARBA00023136"/>
    </source>
</evidence>
<evidence type="ECO:0000256" key="1">
    <source>
        <dbReference type="ARBA" id="ARBA00004651"/>
    </source>
</evidence>
<reference evidence="8 9" key="1">
    <citation type="submission" date="2014-07" db="EMBL/GenBank/DDBJ databases">
        <title>Tepidicaulis marinum gen. nov., sp. nov., a novel marine bacterium denitrifying nitrate to nitrous oxide strictly under microaerobic conditions.</title>
        <authorList>
            <person name="Takeuchi M."/>
            <person name="Yamagishi T."/>
            <person name="Kamagata Y."/>
            <person name="Oshima K."/>
            <person name="Hattori M."/>
            <person name="Katayama T."/>
            <person name="Hanada S."/>
            <person name="Tamaki H."/>
            <person name="Marumo K."/>
            <person name="Maeda H."/>
            <person name="Nedachi M."/>
            <person name="Iwasaki W."/>
            <person name="Suwa Y."/>
            <person name="Sakata S."/>
        </authorList>
    </citation>
    <scope>NUCLEOTIDE SEQUENCE [LARGE SCALE GENOMIC DNA]</scope>
    <source>
        <strain evidence="8 9">MA2</strain>
    </source>
</reference>
<evidence type="ECO:0000256" key="2">
    <source>
        <dbReference type="ARBA" id="ARBA00022448"/>
    </source>
</evidence>
<feature type="transmembrane region" description="Helical" evidence="7">
    <location>
        <begin position="355"/>
        <end position="378"/>
    </location>
</feature>
<comment type="subcellular location">
    <subcellularLocation>
        <location evidence="1">Cell membrane</location>
        <topology evidence="1">Multi-pass membrane protein</topology>
    </subcellularLocation>
</comment>
<dbReference type="STRING" id="1333998.M2A_1599"/>
<proteinExistence type="predicted"/>
<dbReference type="Pfam" id="PF05977">
    <property type="entry name" value="MFS_3"/>
    <property type="match status" value="1"/>
</dbReference>
<feature type="transmembrane region" description="Helical" evidence="7">
    <location>
        <begin position="296"/>
        <end position="314"/>
    </location>
</feature>
<dbReference type="PANTHER" id="PTHR23513">
    <property type="entry name" value="INTEGRAL MEMBRANE EFFLUX PROTEIN-RELATED"/>
    <property type="match status" value="1"/>
</dbReference>
<accession>A0A081BAN2</accession>
<evidence type="ECO:0000256" key="5">
    <source>
        <dbReference type="ARBA" id="ARBA00022989"/>
    </source>
</evidence>
<feature type="transmembrane region" description="Helical" evidence="7">
    <location>
        <begin position="262"/>
        <end position="284"/>
    </location>
</feature>
<protein>
    <submittedName>
        <fullName evidence="8">Major facilitator transporter</fullName>
    </submittedName>
</protein>
<keyword evidence="2" id="KW-0813">Transport</keyword>
<dbReference type="RefSeq" id="WP_045445561.1">
    <property type="nucleotide sequence ID" value="NZ_BBIO01000007.1"/>
</dbReference>
<evidence type="ECO:0000256" key="7">
    <source>
        <dbReference type="SAM" id="Phobius"/>
    </source>
</evidence>
<evidence type="ECO:0000256" key="4">
    <source>
        <dbReference type="ARBA" id="ARBA00022692"/>
    </source>
</evidence>
<sequence>MNAAASPPLPAHLKWYMGGLGTYFFATGIQMVLAPWLIKEVLGMGPEYVGIAQACSMLAMLLLGLFGGATADRMELRSYLMRLQLMGMVVPLALAAAIYMGYLSYPVMIVYLLVFSTLGAFVTPARDSLLTRVINRERPGAIQKAVASAMSMQFMSQVLGNLLSGLAGIAGPLFIVLTQALALAAAAFTTSRLPKAPPPPAAPLQEDQKHPSQWQLIKEGLVIVWQSERLRPVITMMFSSGVLYIGVFMVFFPILIPDVYGGGSAALAGVYVVFFSGIGISSTVQSRLRPIKRQGRAIMLALCTGSAAMVGFHFEPPFWSVYVLAASWGLAAGVSMTQSRAIVQEFASDTHRARVLSIFQLGMMGGGPIGSFATGYIIKAIGPLNAVLVPSAAMVVVWLTMFFFSPLWGLEAPPHKVGSGAS</sequence>
<evidence type="ECO:0000313" key="8">
    <source>
        <dbReference type="EMBL" id="GAK45100.1"/>
    </source>
</evidence>
<organism evidence="8 9">
    <name type="scientific">Tepidicaulis marinus</name>
    <dbReference type="NCBI Taxonomy" id="1333998"/>
    <lineage>
        <taxon>Bacteria</taxon>
        <taxon>Pseudomonadati</taxon>
        <taxon>Pseudomonadota</taxon>
        <taxon>Alphaproteobacteria</taxon>
        <taxon>Hyphomicrobiales</taxon>
        <taxon>Parvibaculaceae</taxon>
        <taxon>Tepidicaulis</taxon>
    </lineage>
</organism>
<dbReference type="PANTHER" id="PTHR23513:SF6">
    <property type="entry name" value="MAJOR FACILITATOR SUPERFAMILY ASSOCIATED DOMAIN-CONTAINING PROTEIN"/>
    <property type="match status" value="1"/>
</dbReference>
<dbReference type="Gene3D" id="1.20.1250.20">
    <property type="entry name" value="MFS general substrate transporter like domains"/>
    <property type="match status" value="1"/>
</dbReference>
<dbReference type="eggNOG" id="COG2814">
    <property type="taxonomic scope" value="Bacteria"/>
</dbReference>
<dbReference type="SUPFAM" id="SSF103473">
    <property type="entry name" value="MFS general substrate transporter"/>
    <property type="match status" value="1"/>
</dbReference>
<dbReference type="GO" id="GO:0005886">
    <property type="term" value="C:plasma membrane"/>
    <property type="evidence" value="ECO:0007669"/>
    <property type="project" value="UniProtKB-SubCell"/>
</dbReference>
<feature type="transmembrane region" description="Helical" evidence="7">
    <location>
        <begin position="233"/>
        <end position="256"/>
    </location>
</feature>
<dbReference type="AlphaFoldDB" id="A0A081BAN2"/>
<feature type="transmembrane region" description="Helical" evidence="7">
    <location>
        <begin position="320"/>
        <end position="343"/>
    </location>
</feature>
<gene>
    <name evidence="8" type="ORF">M2A_1599</name>
</gene>
<keyword evidence="3" id="KW-1003">Cell membrane</keyword>
<dbReference type="InterPro" id="IPR036259">
    <property type="entry name" value="MFS_trans_sf"/>
</dbReference>
<dbReference type="CDD" id="cd06173">
    <property type="entry name" value="MFS_MefA_like"/>
    <property type="match status" value="1"/>
</dbReference>
<keyword evidence="9" id="KW-1185">Reference proteome</keyword>
<evidence type="ECO:0000256" key="3">
    <source>
        <dbReference type="ARBA" id="ARBA00022475"/>
    </source>
</evidence>
<comment type="caution">
    <text evidence="8">The sequence shown here is derived from an EMBL/GenBank/DDBJ whole genome shotgun (WGS) entry which is preliminary data.</text>
</comment>
<feature type="transmembrane region" description="Helical" evidence="7">
    <location>
        <begin position="50"/>
        <end position="71"/>
    </location>
</feature>
<keyword evidence="5 7" id="KW-1133">Transmembrane helix</keyword>
<keyword evidence="6 7" id="KW-0472">Membrane</keyword>
<feature type="transmembrane region" description="Helical" evidence="7">
    <location>
        <begin position="169"/>
        <end position="188"/>
    </location>
</feature>
<dbReference type="EMBL" id="BBIO01000007">
    <property type="protein sequence ID" value="GAK45100.1"/>
    <property type="molecule type" value="Genomic_DNA"/>
</dbReference>
<dbReference type="InterPro" id="IPR010290">
    <property type="entry name" value="TM_effector"/>
</dbReference>
<keyword evidence="4 7" id="KW-0812">Transmembrane</keyword>